<proteinExistence type="predicted"/>
<dbReference type="KEGG" id="jre:109002323"/>
<protein>
    <submittedName>
        <fullName evidence="2">Uncharacterized protein LOC109002323</fullName>
    </submittedName>
</protein>
<accession>A0A2I4FV87</accession>
<dbReference type="GeneID" id="109002323"/>
<dbReference type="AlphaFoldDB" id="A0A2I4FV87"/>
<dbReference type="PANTHER" id="PTHR31722:SF62">
    <property type="entry name" value="EMB|CAB62433.1"/>
    <property type="match status" value="1"/>
</dbReference>
<dbReference type="PANTHER" id="PTHR31722">
    <property type="entry name" value="OS06G0675200 PROTEIN"/>
    <property type="match status" value="1"/>
</dbReference>
<sequence length="188" mass="21581">MCMWLTLQVQGTSLRGKVVVVRMSISCPDMFNSEQQSLCTPTVDPRISFSNDSLEIQQLATKHENTYREAPVSSEFDFCVKNYTMMSADELFFKGMLLPLKNSCINQQRKMTLRDELSVDDDYEHVSPRIPKNATRWRERLGLKKGLSSSKKCDGSDEVMETVVEEKRPVFVHENAFVSKKTQELLTL</sequence>
<name>A0A2I4FV87_JUGRE</name>
<dbReference type="STRING" id="51240.A0A2I4FV87"/>
<reference evidence="2" key="1">
    <citation type="submission" date="2025-08" db="UniProtKB">
        <authorList>
            <consortium name="RefSeq"/>
        </authorList>
    </citation>
    <scope>IDENTIFICATION</scope>
    <source>
        <tissue evidence="2">Leaves</tissue>
    </source>
</reference>
<evidence type="ECO:0000313" key="2">
    <source>
        <dbReference type="RefSeq" id="XP_018835556.2"/>
    </source>
</evidence>
<dbReference type="Gramene" id="Jr16_18970_p1">
    <property type="protein sequence ID" value="cds.Jr16_18970_p1"/>
    <property type="gene ID" value="Jr16_18970"/>
</dbReference>
<dbReference type="RefSeq" id="XP_018835556.2">
    <property type="nucleotide sequence ID" value="XM_018980011.2"/>
</dbReference>
<dbReference type="OrthoDB" id="1927989at2759"/>
<organism evidence="1 2">
    <name type="scientific">Juglans regia</name>
    <name type="common">English walnut</name>
    <dbReference type="NCBI Taxonomy" id="51240"/>
    <lineage>
        <taxon>Eukaryota</taxon>
        <taxon>Viridiplantae</taxon>
        <taxon>Streptophyta</taxon>
        <taxon>Embryophyta</taxon>
        <taxon>Tracheophyta</taxon>
        <taxon>Spermatophyta</taxon>
        <taxon>Magnoliopsida</taxon>
        <taxon>eudicotyledons</taxon>
        <taxon>Gunneridae</taxon>
        <taxon>Pentapetalae</taxon>
        <taxon>rosids</taxon>
        <taxon>fabids</taxon>
        <taxon>Fagales</taxon>
        <taxon>Juglandaceae</taxon>
        <taxon>Juglans</taxon>
    </lineage>
</organism>
<gene>
    <name evidence="2" type="primary">LOC109002323</name>
</gene>
<dbReference type="Proteomes" id="UP000235220">
    <property type="component" value="Chromosome 16"/>
</dbReference>
<keyword evidence="1" id="KW-1185">Reference proteome</keyword>
<evidence type="ECO:0000313" key="1">
    <source>
        <dbReference type="Proteomes" id="UP000235220"/>
    </source>
</evidence>